<keyword evidence="2 5" id="KW-0812">Transmembrane</keyword>
<dbReference type="InterPro" id="IPR023352">
    <property type="entry name" value="MAPEG-like_dom_sf"/>
</dbReference>
<dbReference type="InterPro" id="IPR001129">
    <property type="entry name" value="Membr-assoc_MAPEG"/>
</dbReference>
<dbReference type="OrthoDB" id="2122304at2759"/>
<sequence length="158" mass="17257">MSGTDERPKNRSIQAVLAAYGLALAPHGYYVVKTMAHDPGVTSNILPRDNLSALKGKIPAGVWDKLARARGAHMNAMEGFPFFAAATLVGNVTKMPVSDLNTLALNYLGARVLYTALYMGVRSERMAYLRTAAWAWSISVPVYIFYRAGNTALTMRDD</sequence>
<dbReference type="PANTHER" id="PTHR35371:SF1">
    <property type="entry name" value="BLR7753 PROTEIN"/>
    <property type="match status" value="1"/>
</dbReference>
<reference evidence="6" key="2">
    <citation type="journal article" date="2023" name="IMA Fungus">
        <title>Comparative genomic study of the Penicillium genus elucidates a diverse pangenome and 15 lateral gene transfer events.</title>
        <authorList>
            <person name="Petersen C."/>
            <person name="Sorensen T."/>
            <person name="Nielsen M.R."/>
            <person name="Sondergaard T.E."/>
            <person name="Sorensen J.L."/>
            <person name="Fitzpatrick D.A."/>
            <person name="Frisvad J.C."/>
            <person name="Nielsen K.L."/>
        </authorList>
    </citation>
    <scope>NUCLEOTIDE SEQUENCE</scope>
    <source>
        <strain evidence="6">IBT 19713</strain>
    </source>
</reference>
<reference evidence="6" key="1">
    <citation type="submission" date="2022-11" db="EMBL/GenBank/DDBJ databases">
        <authorList>
            <person name="Petersen C."/>
        </authorList>
    </citation>
    <scope>NUCLEOTIDE SEQUENCE</scope>
    <source>
        <strain evidence="6">IBT 19713</strain>
    </source>
</reference>
<dbReference type="AlphaFoldDB" id="A0A9W9NNY6"/>
<comment type="subcellular location">
    <subcellularLocation>
        <location evidence="1">Membrane</location>
    </subcellularLocation>
</comment>
<name>A0A9W9NNY6_9EURO</name>
<evidence type="ECO:0000256" key="4">
    <source>
        <dbReference type="ARBA" id="ARBA00023136"/>
    </source>
</evidence>
<evidence type="ECO:0000256" key="3">
    <source>
        <dbReference type="ARBA" id="ARBA00022989"/>
    </source>
</evidence>
<dbReference type="SUPFAM" id="SSF161084">
    <property type="entry name" value="MAPEG domain-like"/>
    <property type="match status" value="1"/>
</dbReference>
<evidence type="ECO:0000256" key="1">
    <source>
        <dbReference type="ARBA" id="ARBA00004370"/>
    </source>
</evidence>
<comment type="caution">
    <text evidence="6">The sequence shown here is derived from an EMBL/GenBank/DDBJ whole genome shotgun (WGS) entry which is preliminary data.</text>
</comment>
<feature type="transmembrane region" description="Helical" evidence="5">
    <location>
        <begin position="128"/>
        <end position="146"/>
    </location>
</feature>
<evidence type="ECO:0000313" key="7">
    <source>
        <dbReference type="Proteomes" id="UP001150941"/>
    </source>
</evidence>
<keyword evidence="4 5" id="KW-0472">Membrane</keyword>
<gene>
    <name evidence="6" type="ORF">N7468_008037</name>
</gene>
<keyword evidence="3 5" id="KW-1133">Transmembrane helix</keyword>
<proteinExistence type="predicted"/>
<accession>A0A9W9NNY6</accession>
<evidence type="ECO:0000313" key="6">
    <source>
        <dbReference type="EMBL" id="KAJ5223495.1"/>
    </source>
</evidence>
<dbReference type="PANTHER" id="PTHR35371">
    <property type="entry name" value="INNER MEMBRANE PROTEIN"/>
    <property type="match status" value="1"/>
</dbReference>
<keyword evidence="7" id="KW-1185">Reference proteome</keyword>
<dbReference type="Proteomes" id="UP001150941">
    <property type="component" value="Unassembled WGS sequence"/>
</dbReference>
<evidence type="ECO:0000256" key="2">
    <source>
        <dbReference type="ARBA" id="ARBA00022692"/>
    </source>
</evidence>
<evidence type="ECO:0000256" key="5">
    <source>
        <dbReference type="SAM" id="Phobius"/>
    </source>
</evidence>
<feature type="transmembrane region" description="Helical" evidence="5">
    <location>
        <begin position="12"/>
        <end position="32"/>
    </location>
</feature>
<dbReference type="GO" id="GO:0016020">
    <property type="term" value="C:membrane"/>
    <property type="evidence" value="ECO:0007669"/>
    <property type="project" value="UniProtKB-SubCell"/>
</dbReference>
<dbReference type="GeneID" id="83204636"/>
<dbReference type="Gene3D" id="1.20.120.550">
    <property type="entry name" value="Membrane associated eicosanoid/glutathione metabolism-like domain"/>
    <property type="match status" value="1"/>
</dbReference>
<dbReference type="EMBL" id="JAPQKS010000006">
    <property type="protein sequence ID" value="KAJ5223495.1"/>
    <property type="molecule type" value="Genomic_DNA"/>
</dbReference>
<protein>
    <submittedName>
        <fullName evidence="6">Uncharacterized protein</fullName>
    </submittedName>
</protein>
<organism evidence="6 7">
    <name type="scientific">Penicillium chermesinum</name>
    <dbReference type="NCBI Taxonomy" id="63820"/>
    <lineage>
        <taxon>Eukaryota</taxon>
        <taxon>Fungi</taxon>
        <taxon>Dikarya</taxon>
        <taxon>Ascomycota</taxon>
        <taxon>Pezizomycotina</taxon>
        <taxon>Eurotiomycetes</taxon>
        <taxon>Eurotiomycetidae</taxon>
        <taxon>Eurotiales</taxon>
        <taxon>Aspergillaceae</taxon>
        <taxon>Penicillium</taxon>
    </lineage>
</organism>
<dbReference type="RefSeq" id="XP_058327678.1">
    <property type="nucleotide sequence ID" value="XM_058477333.1"/>
</dbReference>
<dbReference type="Pfam" id="PF01124">
    <property type="entry name" value="MAPEG"/>
    <property type="match status" value="1"/>
</dbReference>